<keyword evidence="3" id="KW-1185">Reference proteome</keyword>
<accession>A0AAP0HVX8</accession>
<evidence type="ECO:0000313" key="2">
    <source>
        <dbReference type="EMBL" id="KAK9098070.1"/>
    </source>
</evidence>
<dbReference type="EMBL" id="JBBNAF010000011">
    <property type="protein sequence ID" value="KAK9098070.1"/>
    <property type="molecule type" value="Genomic_DNA"/>
</dbReference>
<reference evidence="2 3" key="1">
    <citation type="submission" date="2024-01" db="EMBL/GenBank/DDBJ databases">
        <title>Genome assemblies of Stephania.</title>
        <authorList>
            <person name="Yang L."/>
        </authorList>
    </citation>
    <scope>NUCLEOTIDE SEQUENCE [LARGE SCALE GENOMIC DNA]</scope>
    <source>
        <strain evidence="2">YNDBR</strain>
        <tissue evidence="2">Leaf</tissue>
    </source>
</reference>
<comment type="caution">
    <text evidence="2">The sequence shown here is derived from an EMBL/GenBank/DDBJ whole genome shotgun (WGS) entry which is preliminary data.</text>
</comment>
<dbReference type="Proteomes" id="UP001420932">
    <property type="component" value="Unassembled WGS sequence"/>
</dbReference>
<feature type="transmembrane region" description="Helical" evidence="1">
    <location>
        <begin position="49"/>
        <end position="70"/>
    </location>
</feature>
<evidence type="ECO:0000313" key="3">
    <source>
        <dbReference type="Proteomes" id="UP001420932"/>
    </source>
</evidence>
<sequence length="78" mass="9064">MVVLLFYGCFRFSWEQSKDGLLLMLVTVWGKEIKDVNDNGKREIIATDFVIGVFIIKGKFELLIVLYLGFFEDPKSRI</sequence>
<keyword evidence="1" id="KW-0812">Transmembrane</keyword>
<name>A0AAP0HVX8_9MAGN</name>
<keyword evidence="1" id="KW-1133">Transmembrane helix</keyword>
<protein>
    <submittedName>
        <fullName evidence="2">Uncharacterized protein</fullName>
    </submittedName>
</protein>
<gene>
    <name evidence="2" type="ORF">Syun_025115</name>
</gene>
<dbReference type="AlphaFoldDB" id="A0AAP0HVX8"/>
<keyword evidence="1" id="KW-0472">Membrane</keyword>
<proteinExistence type="predicted"/>
<evidence type="ECO:0000256" key="1">
    <source>
        <dbReference type="SAM" id="Phobius"/>
    </source>
</evidence>
<organism evidence="2 3">
    <name type="scientific">Stephania yunnanensis</name>
    <dbReference type="NCBI Taxonomy" id="152371"/>
    <lineage>
        <taxon>Eukaryota</taxon>
        <taxon>Viridiplantae</taxon>
        <taxon>Streptophyta</taxon>
        <taxon>Embryophyta</taxon>
        <taxon>Tracheophyta</taxon>
        <taxon>Spermatophyta</taxon>
        <taxon>Magnoliopsida</taxon>
        <taxon>Ranunculales</taxon>
        <taxon>Menispermaceae</taxon>
        <taxon>Menispermoideae</taxon>
        <taxon>Cissampelideae</taxon>
        <taxon>Stephania</taxon>
    </lineage>
</organism>